<dbReference type="FunCoup" id="A8XKG4">
    <property type="interactions" value="298"/>
</dbReference>
<feature type="chain" id="PRO_5002730110" evidence="1">
    <location>
        <begin position="25"/>
        <end position="205"/>
    </location>
</feature>
<dbReference type="EMBL" id="HE600983">
    <property type="protein sequence ID" value="CAP33138.2"/>
    <property type="molecule type" value="Genomic_DNA"/>
</dbReference>
<organism evidence="2 3">
    <name type="scientific">Caenorhabditis briggsae</name>
    <dbReference type="NCBI Taxonomy" id="6238"/>
    <lineage>
        <taxon>Eukaryota</taxon>
        <taxon>Metazoa</taxon>
        <taxon>Ecdysozoa</taxon>
        <taxon>Nematoda</taxon>
        <taxon>Chromadorea</taxon>
        <taxon>Rhabditida</taxon>
        <taxon>Rhabditina</taxon>
        <taxon>Rhabditomorpha</taxon>
        <taxon>Rhabditoidea</taxon>
        <taxon>Rhabditidae</taxon>
        <taxon>Peloderinae</taxon>
        <taxon>Caenorhabditis</taxon>
    </lineage>
</organism>
<keyword evidence="3" id="KW-1185">Reference proteome</keyword>
<evidence type="ECO:0000313" key="3">
    <source>
        <dbReference type="Proteomes" id="UP000008549"/>
    </source>
</evidence>
<dbReference type="eggNOG" id="ENOG502TFMF">
    <property type="taxonomic scope" value="Eukaryota"/>
</dbReference>
<gene>
    <name evidence="2 4" type="ORF">CBG14686</name>
    <name evidence="2" type="ORF">CBG_14686</name>
</gene>
<dbReference type="PANTHER" id="PTHR35017:SF6">
    <property type="entry name" value="SHKT DOMAIN-CONTAINING PROTEIN"/>
    <property type="match status" value="1"/>
</dbReference>
<dbReference type="OMA" id="ANSTNCF"/>
<evidence type="ECO:0000313" key="4">
    <source>
        <dbReference type="WormBase" id="CBG14686"/>
    </source>
</evidence>
<dbReference type="KEGG" id="cbr:CBG_14686"/>
<dbReference type="HOGENOM" id="CLU_1385331_0_0_1"/>
<feature type="signal peptide" evidence="1">
    <location>
        <begin position="1"/>
        <end position="24"/>
    </location>
</feature>
<proteinExistence type="predicted"/>
<dbReference type="AlphaFoldDB" id="A8XKG4"/>
<dbReference type="PANTHER" id="PTHR35017">
    <property type="entry name" value="PROTEIN CBG16223-RELATED"/>
    <property type="match status" value="1"/>
</dbReference>
<sequence>MIPRFLTKVCIISLLIGVPGVTDASTSMYSRRRTPSERVMSIIRPRMFQNPEFKIGQTIQKSIQLNPNRALPCCKDESGGSICKNLRRTDIKLFTQKCQTEPDFSLVVCCNSCSEAGISYRKRAQKFKDIKIDFSFFIGKANSTNCFDRMSPAYCSRFETGDDAWNNRRWSCDTSHFRLGFRVCRSTCGFCGLDWIKSPEPLKCL</sequence>
<reference evidence="2 3" key="2">
    <citation type="journal article" date="2011" name="PLoS Genet.">
        <title>Caenorhabditis briggsae recombinant inbred line genotypes reveal inter-strain incompatibility and the evolution of recombination.</title>
        <authorList>
            <person name="Ross J.A."/>
            <person name="Koboldt D.C."/>
            <person name="Staisch J.E."/>
            <person name="Chamberlin H.M."/>
            <person name="Gupta B.P."/>
            <person name="Miller R.D."/>
            <person name="Baird S.E."/>
            <person name="Haag E.S."/>
        </authorList>
    </citation>
    <scope>NUCLEOTIDE SEQUENCE [LARGE SCALE GENOMIC DNA]</scope>
    <source>
        <strain evidence="2 3">AF16</strain>
    </source>
</reference>
<dbReference type="GeneID" id="8586695"/>
<dbReference type="InParanoid" id="A8XKG4"/>
<evidence type="ECO:0000256" key="1">
    <source>
        <dbReference type="SAM" id="SignalP"/>
    </source>
</evidence>
<dbReference type="RefSeq" id="XP_045095487.1">
    <property type="nucleotide sequence ID" value="XM_045239728.1"/>
</dbReference>
<dbReference type="WormBase" id="CBG14686">
    <property type="protein sequence ID" value="CBP18237"/>
    <property type="gene ID" value="WBGene00035108"/>
</dbReference>
<keyword evidence="1" id="KW-0732">Signal</keyword>
<name>A8XKG4_CAEBR</name>
<dbReference type="Proteomes" id="UP000008549">
    <property type="component" value="Unassembled WGS sequence"/>
</dbReference>
<evidence type="ECO:0000313" key="2">
    <source>
        <dbReference type="EMBL" id="CAP33138.2"/>
    </source>
</evidence>
<protein>
    <submittedName>
        <fullName evidence="2">Protein CBG14686</fullName>
    </submittedName>
</protein>
<dbReference type="CTD" id="8586695"/>
<reference evidence="2 3" key="1">
    <citation type="journal article" date="2003" name="PLoS Biol.">
        <title>The genome sequence of Caenorhabditis briggsae: a platform for comparative genomics.</title>
        <authorList>
            <person name="Stein L.D."/>
            <person name="Bao Z."/>
            <person name="Blasiar D."/>
            <person name="Blumenthal T."/>
            <person name="Brent M.R."/>
            <person name="Chen N."/>
            <person name="Chinwalla A."/>
            <person name="Clarke L."/>
            <person name="Clee C."/>
            <person name="Coghlan A."/>
            <person name="Coulson A."/>
            <person name="D'Eustachio P."/>
            <person name="Fitch D.H."/>
            <person name="Fulton L.A."/>
            <person name="Fulton R.E."/>
            <person name="Griffiths-Jones S."/>
            <person name="Harris T.W."/>
            <person name="Hillier L.W."/>
            <person name="Kamath R."/>
            <person name="Kuwabara P.E."/>
            <person name="Mardis E.R."/>
            <person name="Marra M.A."/>
            <person name="Miner T.L."/>
            <person name="Minx P."/>
            <person name="Mullikin J.C."/>
            <person name="Plumb R.W."/>
            <person name="Rogers J."/>
            <person name="Schein J.E."/>
            <person name="Sohrmann M."/>
            <person name="Spieth J."/>
            <person name="Stajich J.E."/>
            <person name="Wei C."/>
            <person name="Willey D."/>
            <person name="Wilson R.K."/>
            <person name="Durbin R."/>
            <person name="Waterston R.H."/>
        </authorList>
    </citation>
    <scope>NUCLEOTIDE SEQUENCE [LARGE SCALE GENOMIC DNA]</scope>
    <source>
        <strain evidence="2 3">AF16</strain>
    </source>
</reference>
<accession>A8XKG4</accession>